<accession>A0ABR0K8F3</accession>
<keyword evidence="2" id="KW-1185">Reference proteome</keyword>
<dbReference type="InterPro" id="IPR019587">
    <property type="entry name" value="Polyketide_cyclase/dehydratase"/>
</dbReference>
<dbReference type="InterPro" id="IPR023393">
    <property type="entry name" value="START-like_dom_sf"/>
</dbReference>
<dbReference type="Gene3D" id="3.30.530.20">
    <property type="match status" value="1"/>
</dbReference>
<name>A0ABR0K8F3_9EURO</name>
<organism evidence="1 2">
    <name type="scientific">Lithohypha guttulata</name>
    <dbReference type="NCBI Taxonomy" id="1690604"/>
    <lineage>
        <taxon>Eukaryota</taxon>
        <taxon>Fungi</taxon>
        <taxon>Dikarya</taxon>
        <taxon>Ascomycota</taxon>
        <taxon>Pezizomycotina</taxon>
        <taxon>Eurotiomycetes</taxon>
        <taxon>Chaetothyriomycetidae</taxon>
        <taxon>Chaetothyriales</taxon>
        <taxon>Trichomeriaceae</taxon>
        <taxon>Lithohypha</taxon>
    </lineage>
</organism>
<dbReference type="PANTHER" id="PTHR36166:SF1">
    <property type="entry name" value="SRPBCC DOMAIN-CONTAINING PROTEIN"/>
    <property type="match status" value="1"/>
</dbReference>
<sequence>MVHSEILETPNIPPTKGVWTWYGSSTINAPASSVWSTIRDFNSYPHWNTYTPHIRTPSNTNAIAPSDTITLSYRPNATSPTTDIPCQILEVNEEAMRLSWRGCLPWVPTFVLLPEKVQRVTKVSETQCLYEVYETQAGVLAYVVMWALGDKQSAMAREQAEGLRKFVEGGQGQ</sequence>
<dbReference type="SUPFAM" id="SSF55961">
    <property type="entry name" value="Bet v1-like"/>
    <property type="match status" value="1"/>
</dbReference>
<gene>
    <name evidence="1" type="ORF">LTR24_005657</name>
</gene>
<reference evidence="1 2" key="1">
    <citation type="submission" date="2023-08" db="EMBL/GenBank/DDBJ databases">
        <title>Black Yeasts Isolated from many extreme environments.</title>
        <authorList>
            <person name="Coleine C."/>
            <person name="Stajich J.E."/>
            <person name="Selbmann L."/>
        </authorList>
    </citation>
    <scope>NUCLEOTIDE SEQUENCE [LARGE SCALE GENOMIC DNA]</scope>
    <source>
        <strain evidence="1 2">CCFEE 5885</strain>
    </source>
</reference>
<dbReference type="EMBL" id="JAVRRG010000066">
    <property type="protein sequence ID" value="KAK5092009.1"/>
    <property type="molecule type" value="Genomic_DNA"/>
</dbReference>
<dbReference type="Pfam" id="PF10604">
    <property type="entry name" value="Polyketide_cyc2"/>
    <property type="match status" value="1"/>
</dbReference>
<evidence type="ECO:0008006" key="3">
    <source>
        <dbReference type="Google" id="ProtNLM"/>
    </source>
</evidence>
<proteinExistence type="predicted"/>
<evidence type="ECO:0000313" key="1">
    <source>
        <dbReference type="EMBL" id="KAK5092009.1"/>
    </source>
</evidence>
<evidence type="ECO:0000313" key="2">
    <source>
        <dbReference type="Proteomes" id="UP001345013"/>
    </source>
</evidence>
<comment type="caution">
    <text evidence="1">The sequence shown here is derived from an EMBL/GenBank/DDBJ whole genome shotgun (WGS) entry which is preliminary data.</text>
</comment>
<dbReference type="Proteomes" id="UP001345013">
    <property type="component" value="Unassembled WGS sequence"/>
</dbReference>
<dbReference type="CDD" id="cd07822">
    <property type="entry name" value="SRPBCC_4"/>
    <property type="match status" value="1"/>
</dbReference>
<protein>
    <recommendedName>
        <fullName evidence="3">Coenzyme Q-binding protein COQ10 START domain-containing protein</fullName>
    </recommendedName>
</protein>
<dbReference type="PANTHER" id="PTHR36166">
    <property type="entry name" value="CHROMOSOME 9, WHOLE GENOME SHOTGUN SEQUENCE"/>
    <property type="match status" value="1"/>
</dbReference>